<organism evidence="3 4">
    <name type="scientific">Nocardioides marmoriginsengisoli</name>
    <dbReference type="NCBI Taxonomy" id="661483"/>
    <lineage>
        <taxon>Bacteria</taxon>
        <taxon>Bacillati</taxon>
        <taxon>Actinomycetota</taxon>
        <taxon>Actinomycetes</taxon>
        <taxon>Propionibacteriales</taxon>
        <taxon>Nocardioidaceae</taxon>
        <taxon>Nocardioides</taxon>
    </lineage>
</organism>
<dbReference type="Pfam" id="PF20434">
    <property type="entry name" value="BD-FAE"/>
    <property type="match status" value="1"/>
</dbReference>
<dbReference type="SUPFAM" id="SSF53474">
    <property type="entry name" value="alpha/beta-Hydrolases"/>
    <property type="match status" value="1"/>
</dbReference>
<dbReference type="InterPro" id="IPR049492">
    <property type="entry name" value="BD-FAE-like_dom"/>
</dbReference>
<evidence type="ECO:0000313" key="4">
    <source>
        <dbReference type="Proteomes" id="UP000267128"/>
    </source>
</evidence>
<protein>
    <submittedName>
        <fullName evidence="3">Alpha/beta hydrolase</fullName>
    </submittedName>
</protein>
<keyword evidence="1 3" id="KW-0378">Hydrolase</keyword>
<accession>A0A3N0CLK3</accession>
<evidence type="ECO:0000313" key="3">
    <source>
        <dbReference type="EMBL" id="RNL64322.1"/>
    </source>
</evidence>
<evidence type="ECO:0000259" key="2">
    <source>
        <dbReference type="Pfam" id="PF20434"/>
    </source>
</evidence>
<dbReference type="Gene3D" id="3.40.50.1820">
    <property type="entry name" value="alpha/beta hydrolase"/>
    <property type="match status" value="1"/>
</dbReference>
<comment type="caution">
    <text evidence="3">The sequence shown here is derived from an EMBL/GenBank/DDBJ whole genome shotgun (WGS) entry which is preliminary data.</text>
</comment>
<dbReference type="Proteomes" id="UP000267128">
    <property type="component" value="Unassembled WGS sequence"/>
</dbReference>
<evidence type="ECO:0000256" key="1">
    <source>
        <dbReference type="ARBA" id="ARBA00022801"/>
    </source>
</evidence>
<dbReference type="GO" id="GO:0016787">
    <property type="term" value="F:hydrolase activity"/>
    <property type="evidence" value="ECO:0007669"/>
    <property type="project" value="UniProtKB-KW"/>
</dbReference>
<name>A0A3N0CLK3_9ACTN</name>
<feature type="domain" description="BD-FAE-like" evidence="2">
    <location>
        <begin position="84"/>
        <end position="279"/>
    </location>
</feature>
<dbReference type="InterPro" id="IPR029058">
    <property type="entry name" value="AB_hydrolase_fold"/>
</dbReference>
<keyword evidence="4" id="KW-1185">Reference proteome</keyword>
<reference evidence="3 4" key="1">
    <citation type="submission" date="2018-11" db="EMBL/GenBank/DDBJ databases">
        <authorList>
            <person name="Li F."/>
        </authorList>
    </citation>
    <scope>NUCLEOTIDE SEQUENCE [LARGE SCALE GENOMIC DNA]</scope>
    <source>
        <strain evidence="3 4">Gsoil 097</strain>
    </source>
</reference>
<dbReference type="AlphaFoldDB" id="A0A3N0CLK3"/>
<proteinExistence type="predicted"/>
<dbReference type="OrthoDB" id="9803828at2"/>
<gene>
    <name evidence="3" type="ORF">EFK50_07285</name>
</gene>
<dbReference type="InterPro" id="IPR050300">
    <property type="entry name" value="GDXG_lipolytic_enzyme"/>
</dbReference>
<sequence>MSLVRRSLRLALAILGAVLVRVLARLSPQRWCPPAISLRLFRLTSEPASTITAADLRSRLPEGGRRTRTDLEYAPGSGRHGRFDLVLPDGPGPHPLVVWLHGGGWHFGDKADVLPYLEHLATRGFAGAAVNYPLAPESRYPAAPRQVNEAVRHLLAHADEYGIDPSRVVLAGDSAGAQVAAELAVLTTSPGYAARTDLAPALAPEQLRGALLFCGIFDPTGLDDSSRMFEAVLESAMWSLTGTRRWKDSEVCERMSVRTHATAAFPPTFLSAGNQDPLTRRQTPPMALRLGELGVALDEYYPGDEAAPINHEFQFWLGTPEGAEAFERAVAFLERVAG</sequence>
<dbReference type="PANTHER" id="PTHR48081">
    <property type="entry name" value="AB HYDROLASE SUPERFAMILY PROTEIN C4A8.06C"/>
    <property type="match status" value="1"/>
</dbReference>
<dbReference type="EMBL" id="RJSE01000005">
    <property type="protein sequence ID" value="RNL64322.1"/>
    <property type="molecule type" value="Genomic_DNA"/>
</dbReference>
<dbReference type="RefSeq" id="WP_123226898.1">
    <property type="nucleotide sequence ID" value="NZ_RJSE01000005.1"/>
</dbReference>